<dbReference type="PROSITE" id="PS00213">
    <property type="entry name" value="LIPOCALIN"/>
    <property type="match status" value="1"/>
</dbReference>
<proteinExistence type="inferred from homology"/>
<keyword evidence="9" id="KW-0812">Transmembrane</keyword>
<feature type="domain" description="Lipocalin/cytosolic fatty-acid binding" evidence="10">
    <location>
        <begin position="128"/>
        <end position="270"/>
    </location>
</feature>
<dbReference type="SUPFAM" id="SSF50814">
    <property type="entry name" value="Lipocalins"/>
    <property type="match status" value="1"/>
</dbReference>
<dbReference type="Pfam" id="PF00061">
    <property type="entry name" value="Lipocalin"/>
    <property type="match status" value="1"/>
</dbReference>
<accession>A0A8D1SPS6</accession>
<dbReference type="Ensembl" id="ENSSSCT00060008193.1">
    <property type="protein sequence ID" value="ENSSSCP00060002961.1"/>
    <property type="gene ID" value="ENSSSCG00060006456.1"/>
</dbReference>
<dbReference type="PANTHER" id="PTHR11430:SF13">
    <property type="entry name" value="NEUTROPHIL GELATINASE-ASSOCIATED LIPOCALIN"/>
    <property type="match status" value="1"/>
</dbReference>
<sequence length="425" mass="46066">MWAAGVSRRFGEGPLTTHFSPSPVGLGLSRSSWKPRMTAHPDWGTTDHIQSQMEHRDSAQGALVTARAAVRRTRLLGPATMALSLLWLGLTLLGALQTQAQGTIPNWIPAPPLSKVPLQPNFQADQFQGKWYVVGLAGNAVKKEEQGRFKMYTTTYELKEDGSYNVVSTLLRGQLCDNWIRTFVPSLQPGQFKLGDIKKYSGLQSYVVRVVSTNYSQFAIVFFKKVSNNQEYFKTTLYGRTKVLSPELKENFVRFAKSLGLSDDNIIFPVAIGKWAAGEGEGDRSGLVLPHQGKGGQGTRGSVLCSSHGCPWEPLRVQEDPAPPRDLSPECSSLTVKISGLSARVPSLVAPGHFPLLPRPCHPVPPPPHTPLSWATFPHCLGACSPLTQKVPLASGGLAWAGGSSQATQRATGLPGAERLPGLCR</sequence>
<gene>
    <name evidence="11" type="primary">BBLN</name>
</gene>
<keyword evidence="7" id="KW-0325">Glycoprotein</keyword>
<evidence type="ECO:0000313" key="11">
    <source>
        <dbReference type="Ensembl" id="ENSSSCP00060002961.1"/>
    </source>
</evidence>
<keyword evidence="5" id="KW-0732">Signal</keyword>
<dbReference type="Proteomes" id="UP000694723">
    <property type="component" value="Unplaced"/>
</dbReference>
<evidence type="ECO:0000256" key="3">
    <source>
        <dbReference type="ARBA" id="ARBA00022448"/>
    </source>
</evidence>
<dbReference type="InterPro" id="IPR000566">
    <property type="entry name" value="Lipocln_cytosolic_FA-bd_dom"/>
</dbReference>
<dbReference type="CDD" id="cd19457">
    <property type="entry name" value="lipocalin_2-like"/>
    <property type="match status" value="1"/>
</dbReference>
<feature type="transmembrane region" description="Helical" evidence="9">
    <location>
        <begin position="75"/>
        <end position="96"/>
    </location>
</feature>
<dbReference type="AlphaFoldDB" id="A0A8D1SPS6"/>
<reference evidence="11" key="1">
    <citation type="submission" date="2025-08" db="UniProtKB">
        <authorList>
            <consortium name="Ensembl"/>
        </authorList>
    </citation>
    <scope>IDENTIFICATION</scope>
</reference>
<name>A0A8D1SPS6_PIG</name>
<dbReference type="InterPro" id="IPR003087">
    <property type="entry name" value="LCN2/LCN12"/>
</dbReference>
<keyword evidence="6" id="KW-1015">Disulfide bond</keyword>
<evidence type="ECO:0000256" key="7">
    <source>
        <dbReference type="ARBA" id="ARBA00023180"/>
    </source>
</evidence>
<evidence type="ECO:0000256" key="8">
    <source>
        <dbReference type="SAM" id="MobiDB-lite"/>
    </source>
</evidence>
<dbReference type="PRINTS" id="PR00179">
    <property type="entry name" value="LIPOCALIN"/>
</dbReference>
<dbReference type="GO" id="GO:0036094">
    <property type="term" value="F:small molecule binding"/>
    <property type="evidence" value="ECO:0007669"/>
    <property type="project" value="InterPro"/>
</dbReference>
<evidence type="ECO:0000256" key="6">
    <source>
        <dbReference type="ARBA" id="ARBA00023157"/>
    </source>
</evidence>
<dbReference type="InterPro" id="IPR022272">
    <property type="entry name" value="Lipocalin_CS"/>
</dbReference>
<dbReference type="Gene3D" id="2.40.128.20">
    <property type="match status" value="1"/>
</dbReference>
<keyword evidence="9" id="KW-1133">Transmembrane helix</keyword>
<evidence type="ECO:0000256" key="9">
    <source>
        <dbReference type="SAM" id="Phobius"/>
    </source>
</evidence>
<dbReference type="InterPro" id="IPR002345">
    <property type="entry name" value="Lipocalin"/>
</dbReference>
<comment type="subcellular location">
    <subcellularLocation>
        <location evidence="1">Secreted</location>
    </subcellularLocation>
</comment>
<comment type="similarity">
    <text evidence="2">Belongs to the calycin superfamily. Lipocalin family.</text>
</comment>
<evidence type="ECO:0000313" key="12">
    <source>
        <dbReference type="Proteomes" id="UP000694723"/>
    </source>
</evidence>
<keyword evidence="4" id="KW-0964">Secreted</keyword>
<evidence type="ECO:0000256" key="4">
    <source>
        <dbReference type="ARBA" id="ARBA00022525"/>
    </source>
</evidence>
<evidence type="ECO:0000256" key="1">
    <source>
        <dbReference type="ARBA" id="ARBA00004613"/>
    </source>
</evidence>
<organism evidence="11 12">
    <name type="scientific">Sus scrofa</name>
    <name type="common">Pig</name>
    <dbReference type="NCBI Taxonomy" id="9823"/>
    <lineage>
        <taxon>Eukaryota</taxon>
        <taxon>Metazoa</taxon>
        <taxon>Chordata</taxon>
        <taxon>Craniata</taxon>
        <taxon>Vertebrata</taxon>
        <taxon>Euteleostomi</taxon>
        <taxon>Mammalia</taxon>
        <taxon>Eutheria</taxon>
        <taxon>Laurasiatheria</taxon>
        <taxon>Artiodactyla</taxon>
        <taxon>Suina</taxon>
        <taxon>Suidae</taxon>
        <taxon>Sus</taxon>
    </lineage>
</organism>
<dbReference type="PRINTS" id="PR01275">
    <property type="entry name" value="NGELATINASE"/>
</dbReference>
<keyword evidence="9" id="KW-0472">Membrane</keyword>
<protein>
    <recommendedName>
        <fullName evidence="10">Lipocalin/cytosolic fatty-acid binding domain-containing protein</fullName>
    </recommendedName>
</protein>
<keyword evidence="3" id="KW-0813">Transport</keyword>
<evidence type="ECO:0000259" key="10">
    <source>
        <dbReference type="Pfam" id="PF00061"/>
    </source>
</evidence>
<evidence type="ECO:0000256" key="2">
    <source>
        <dbReference type="ARBA" id="ARBA00006889"/>
    </source>
</evidence>
<dbReference type="GO" id="GO:0005576">
    <property type="term" value="C:extracellular region"/>
    <property type="evidence" value="ECO:0007669"/>
    <property type="project" value="UniProtKB-SubCell"/>
</dbReference>
<feature type="region of interest" description="Disordered" evidence="8">
    <location>
        <begin position="400"/>
        <end position="425"/>
    </location>
</feature>
<dbReference type="InterPro" id="IPR012674">
    <property type="entry name" value="Calycin"/>
</dbReference>
<dbReference type="PANTHER" id="PTHR11430">
    <property type="entry name" value="LIPOCALIN"/>
    <property type="match status" value="1"/>
</dbReference>
<evidence type="ECO:0000256" key="5">
    <source>
        <dbReference type="ARBA" id="ARBA00022729"/>
    </source>
</evidence>